<feature type="transmembrane region" description="Helical" evidence="10">
    <location>
        <begin position="544"/>
        <end position="568"/>
    </location>
</feature>
<evidence type="ECO:0000256" key="1">
    <source>
        <dbReference type="ARBA" id="ARBA00004141"/>
    </source>
</evidence>
<feature type="domain" description="Sphingomyelin synthase-like" evidence="11">
    <location>
        <begin position="683"/>
        <end position="752"/>
    </location>
</feature>
<feature type="transmembrane region" description="Helical" evidence="10">
    <location>
        <begin position="197"/>
        <end position="226"/>
    </location>
</feature>
<gene>
    <name evidence="12" type="ORF">PCOAH_00034340</name>
</gene>
<keyword evidence="13" id="KW-1185">Reference proteome</keyword>
<feature type="transmembrane region" description="Helical" evidence="10">
    <location>
        <begin position="686"/>
        <end position="706"/>
    </location>
</feature>
<dbReference type="OrthoDB" id="422827at2759"/>
<evidence type="ECO:0000256" key="9">
    <source>
        <dbReference type="SAM" id="MobiDB-lite"/>
    </source>
</evidence>
<dbReference type="Proteomes" id="UP000092716">
    <property type="component" value="Chromosome 11"/>
</dbReference>
<dbReference type="GO" id="GO:0005789">
    <property type="term" value="C:endoplasmic reticulum membrane"/>
    <property type="evidence" value="ECO:0007669"/>
    <property type="project" value="TreeGrafter"/>
</dbReference>
<dbReference type="GO" id="GO:0033188">
    <property type="term" value="F:sphingomyelin synthase activity"/>
    <property type="evidence" value="ECO:0007669"/>
    <property type="project" value="TreeGrafter"/>
</dbReference>
<feature type="transmembrane region" description="Helical" evidence="10">
    <location>
        <begin position="303"/>
        <end position="326"/>
    </location>
</feature>
<feature type="compositionally biased region" description="Basic and acidic residues" evidence="9">
    <location>
        <begin position="486"/>
        <end position="497"/>
    </location>
</feature>
<keyword evidence="8 10" id="KW-0472">Membrane</keyword>
<reference evidence="13" key="1">
    <citation type="submission" date="2016-06" db="EMBL/GenBank/DDBJ databases">
        <title>First high quality genome sequence of Plasmodium coatneyi using continuous long reads from single molecule, real-time sequencing.</title>
        <authorList>
            <person name="Chien J.-T."/>
            <person name="Pakala S.B."/>
            <person name="Geraldo J.A."/>
            <person name="Lapp S.A."/>
            <person name="Barnwell J.W."/>
            <person name="Kissinger J.C."/>
            <person name="Galinski M.R."/>
            <person name="Humphrey J.C."/>
        </authorList>
    </citation>
    <scope>NUCLEOTIDE SEQUENCE [LARGE SCALE GENOMIC DNA]</scope>
    <source>
        <strain evidence="13">Hackeri</strain>
    </source>
</reference>
<evidence type="ECO:0000313" key="12">
    <source>
        <dbReference type="EMBL" id="ANQ09019.1"/>
    </source>
</evidence>
<feature type="transmembrane region" description="Helical" evidence="10">
    <location>
        <begin position="630"/>
        <end position="649"/>
    </location>
</feature>
<evidence type="ECO:0000256" key="2">
    <source>
        <dbReference type="ARBA" id="ARBA00005441"/>
    </source>
</evidence>
<sequence>MIEGKLNSRPPSDGSKKPSSKYKAGKGRQSRKESEDKNLGQNEDIQIAIDYKNNLNTEFVGTLNSKFIDDRDGDNNQTDAFSYKRESMMRASQSTHFGMQDDFTLEDIDDSFEEQENSINIVEVKSSSAKRKMLKTLYIRLIYALLFTIFGVLVQCYFIILSDTYYKTGDEPLKDRVHELYKEVPSFMKAAFINSNILFFLIITLLRFGLFSPLLISISMFIRLLLMLSSIYCVRSIFIYVTTIPCPIPTCQPVRNKNILENLYTTYLIITAQVYECTDLIISGHTAFTTVLKFFWMFYEKKIYIKAVLFLYCLFIYGMIVISRFHYTVDVLMGYVFGSTVFLLYHTLLEIAAKRYAKHGSFSIKNSNYAASFVERCAVFNYFIKIIGFMEGLEHRLNMAASYDKEWSSFCPCKPVNAKGLITKKRTVNNEEYYDFTDHFYHSYAGSGSFDLSTLKNIVNKIKCLCGKKNFAKNAQHTKMTIEFKEKNYEQSGKENEDSNSYTTGDNYKINVDIKMSNSASSDGTNPTDGDIHKLTKWKLFKVLLLRLAISLIFLVISLIIQGFFMIYSDSYYKRYTTPLSDRIHNLFENPPAWISYNLSNNLIALLSITFLQLILFNSVYLSMAIVCRFLYMLGFFYLLRGVLIYVTSLPATLETCVPLESGNIAFNLLQIIKINMNLVYVCSDLIISGHSFSTTIFLLFALFYMNNIVLKTIIAFFCCFIYAFIIIGFIHYTSDVLLGFIFGIFIFTFYHLMLDISAQYYIFNKLFEIKIISNKKNVQAKPFFLRCFLTRVFLKIIPFLEGLNYSIDYAISKNADLSTFCICEKDFAMGSMPATACSSQESSKLNKICVNYSDHLFHSYAGDGTMNFLLFKFLKRIKMD</sequence>
<feature type="transmembrane region" description="Helical" evidence="10">
    <location>
        <begin position="739"/>
        <end position="763"/>
    </location>
</feature>
<keyword evidence="5" id="KW-0746">Sphingolipid metabolism</keyword>
<dbReference type="RefSeq" id="XP_019915714.1">
    <property type="nucleotide sequence ID" value="XM_020060228.1"/>
</dbReference>
<dbReference type="EMBL" id="CP016249">
    <property type="protein sequence ID" value="ANQ09019.1"/>
    <property type="molecule type" value="Genomic_DNA"/>
</dbReference>
<comment type="subcellular location">
    <subcellularLocation>
        <location evidence="1">Membrane</location>
        <topology evidence="1">Multi-pass membrane protein</topology>
    </subcellularLocation>
</comment>
<keyword evidence="6 10" id="KW-1133">Transmembrane helix</keyword>
<feature type="domain" description="Sphingomyelin synthase-like" evidence="11">
    <location>
        <begin position="276"/>
        <end position="347"/>
    </location>
</feature>
<feature type="transmembrane region" description="Helical" evidence="10">
    <location>
        <begin position="713"/>
        <end position="733"/>
    </location>
</feature>
<name>A0A1B1E2F3_9APIC</name>
<dbReference type="GO" id="GO:0005886">
    <property type="term" value="C:plasma membrane"/>
    <property type="evidence" value="ECO:0007669"/>
    <property type="project" value="TreeGrafter"/>
</dbReference>
<dbReference type="KEGG" id="pcot:PCOAH_00034340"/>
<feature type="compositionally biased region" description="Basic residues" evidence="9">
    <location>
        <begin position="18"/>
        <end position="29"/>
    </location>
</feature>
<keyword evidence="7" id="KW-0443">Lipid metabolism</keyword>
<evidence type="ECO:0000313" key="13">
    <source>
        <dbReference type="Proteomes" id="UP000092716"/>
    </source>
</evidence>
<feature type="region of interest" description="Disordered" evidence="9">
    <location>
        <begin position="486"/>
        <end position="505"/>
    </location>
</feature>
<feature type="region of interest" description="Disordered" evidence="9">
    <location>
        <begin position="1"/>
        <end position="41"/>
    </location>
</feature>
<evidence type="ECO:0000256" key="3">
    <source>
        <dbReference type="ARBA" id="ARBA00022679"/>
    </source>
</evidence>
<dbReference type="Pfam" id="PF14360">
    <property type="entry name" value="PAP2_C"/>
    <property type="match status" value="2"/>
</dbReference>
<evidence type="ECO:0000256" key="8">
    <source>
        <dbReference type="ARBA" id="ARBA00023136"/>
    </source>
</evidence>
<dbReference type="PANTHER" id="PTHR21290:SF25">
    <property type="entry name" value="SPHINGOMYELIN SYNTHASE-RELATED PROTEIN 1"/>
    <property type="match status" value="1"/>
</dbReference>
<feature type="transmembrane region" description="Helical" evidence="10">
    <location>
        <begin position="137"/>
        <end position="160"/>
    </location>
</feature>
<organism evidence="12 13">
    <name type="scientific">Plasmodium coatneyi</name>
    <dbReference type="NCBI Taxonomy" id="208452"/>
    <lineage>
        <taxon>Eukaryota</taxon>
        <taxon>Sar</taxon>
        <taxon>Alveolata</taxon>
        <taxon>Apicomplexa</taxon>
        <taxon>Aconoidasida</taxon>
        <taxon>Haemosporida</taxon>
        <taxon>Plasmodiidae</taxon>
        <taxon>Plasmodium</taxon>
    </lineage>
</organism>
<dbReference type="GeneID" id="30910165"/>
<proteinExistence type="inferred from homology"/>
<evidence type="ECO:0000256" key="6">
    <source>
        <dbReference type="ARBA" id="ARBA00022989"/>
    </source>
</evidence>
<keyword evidence="4 10" id="KW-0812">Transmembrane</keyword>
<dbReference type="CDD" id="cd01610">
    <property type="entry name" value="PAP2_like"/>
    <property type="match status" value="1"/>
</dbReference>
<dbReference type="InterPro" id="IPR025749">
    <property type="entry name" value="Sphingomyelin_synth-like_dom"/>
</dbReference>
<comment type="similarity">
    <text evidence="2">Belongs to the sphingomyelin synthase family.</text>
</comment>
<evidence type="ECO:0000259" key="11">
    <source>
        <dbReference type="Pfam" id="PF14360"/>
    </source>
</evidence>
<evidence type="ECO:0000256" key="7">
    <source>
        <dbReference type="ARBA" id="ARBA00023098"/>
    </source>
</evidence>
<keyword evidence="3" id="KW-0808">Transferase</keyword>
<evidence type="ECO:0000256" key="4">
    <source>
        <dbReference type="ARBA" id="ARBA00022692"/>
    </source>
</evidence>
<dbReference type="Gene3D" id="1.20.144.10">
    <property type="entry name" value="Phosphatidic acid phosphatase type 2/haloperoxidase"/>
    <property type="match status" value="1"/>
</dbReference>
<dbReference type="GO" id="GO:0000139">
    <property type="term" value="C:Golgi membrane"/>
    <property type="evidence" value="ECO:0007669"/>
    <property type="project" value="TreeGrafter"/>
</dbReference>
<evidence type="ECO:0000256" key="5">
    <source>
        <dbReference type="ARBA" id="ARBA00022919"/>
    </source>
</evidence>
<protein>
    <recommendedName>
        <fullName evidence="11">Sphingomyelin synthase-like domain-containing protein</fullName>
    </recommendedName>
</protein>
<evidence type="ECO:0000256" key="10">
    <source>
        <dbReference type="SAM" id="Phobius"/>
    </source>
</evidence>
<dbReference type="PANTHER" id="PTHR21290">
    <property type="entry name" value="SPHINGOMYELIN SYNTHETASE"/>
    <property type="match status" value="1"/>
</dbReference>
<accession>A0A1B1E2F3</accession>
<dbReference type="GO" id="GO:0046513">
    <property type="term" value="P:ceramide biosynthetic process"/>
    <property type="evidence" value="ECO:0007669"/>
    <property type="project" value="TreeGrafter"/>
</dbReference>
<dbReference type="InterPro" id="IPR045221">
    <property type="entry name" value="Sphingomyelin_synth-like"/>
</dbReference>
<dbReference type="VEuPathDB" id="PlasmoDB:PCOAH_00034340"/>
<feature type="transmembrane region" description="Helical" evidence="10">
    <location>
        <begin position="332"/>
        <end position="353"/>
    </location>
</feature>
<dbReference type="GO" id="GO:0047493">
    <property type="term" value="F:ceramide cholinephosphotransferase activity"/>
    <property type="evidence" value="ECO:0007669"/>
    <property type="project" value="TreeGrafter"/>
</dbReference>
<dbReference type="AlphaFoldDB" id="A0A1B1E2F3"/>
<feature type="transmembrane region" description="Helical" evidence="10">
    <location>
        <begin position="603"/>
        <end position="623"/>
    </location>
</feature>